<feature type="transmembrane region" description="Helical" evidence="6">
    <location>
        <begin position="117"/>
        <end position="137"/>
    </location>
</feature>
<feature type="transmembrane region" description="Helical" evidence="6">
    <location>
        <begin position="239"/>
        <end position="259"/>
    </location>
</feature>
<evidence type="ECO:0000259" key="7">
    <source>
        <dbReference type="Pfam" id="PF00892"/>
    </source>
</evidence>
<evidence type="ECO:0000256" key="6">
    <source>
        <dbReference type="SAM" id="Phobius"/>
    </source>
</evidence>
<keyword evidence="9" id="KW-1185">Reference proteome</keyword>
<evidence type="ECO:0000256" key="1">
    <source>
        <dbReference type="ARBA" id="ARBA00004651"/>
    </source>
</evidence>
<feature type="transmembrane region" description="Helical" evidence="6">
    <location>
        <begin position="265"/>
        <end position="286"/>
    </location>
</feature>
<evidence type="ECO:0000313" key="8">
    <source>
        <dbReference type="EMBL" id="RVT54521.1"/>
    </source>
</evidence>
<keyword evidence="2" id="KW-1003">Cell membrane</keyword>
<keyword evidence="3 6" id="KW-0812">Transmembrane</keyword>
<dbReference type="OrthoDB" id="5298131at2"/>
<evidence type="ECO:0000256" key="4">
    <source>
        <dbReference type="ARBA" id="ARBA00022989"/>
    </source>
</evidence>
<feature type="transmembrane region" description="Helical" evidence="6">
    <location>
        <begin position="30"/>
        <end position="49"/>
    </location>
</feature>
<comment type="caution">
    <text evidence="8">The sequence shown here is derived from an EMBL/GenBank/DDBJ whole genome shotgun (WGS) entry which is preliminary data.</text>
</comment>
<organism evidence="8 9">
    <name type="scientific">Rubrivivax albus</name>
    <dbReference type="NCBI Taxonomy" id="2499835"/>
    <lineage>
        <taxon>Bacteria</taxon>
        <taxon>Pseudomonadati</taxon>
        <taxon>Pseudomonadota</taxon>
        <taxon>Betaproteobacteria</taxon>
        <taxon>Burkholderiales</taxon>
        <taxon>Sphaerotilaceae</taxon>
        <taxon>Rubrivivax</taxon>
    </lineage>
</organism>
<sequence length="288" mass="29286">MRWIPVVLALAWGLNWPAVKIILGSVPPFLARGIGLGGGVLVLFALAAWQGRDLRPRRADAIPILIGGGFTVALFNFATAFAQLNTSTSRAAVLTFTMPMMNAALAALLLGERLGAAGAAALALGMAGVAVLAWPVLDGALHGASVAGLVFPLLAALVWALGSMVMKRWPMTGDRVVATAWQLAVGALAALAAAAVAGEAWPTTWPAATLVAMGFHVLIATAVAYVLWYRLLGAVSATVAGLTTLAVPVVGVLGAMLLVGDRPGGLDLLGFAAVLGGAALAMRAMARR</sequence>
<feature type="transmembrane region" description="Helical" evidence="6">
    <location>
        <begin position="176"/>
        <end position="198"/>
    </location>
</feature>
<dbReference type="EMBL" id="SACT01000001">
    <property type="protein sequence ID" value="RVT54521.1"/>
    <property type="molecule type" value="Genomic_DNA"/>
</dbReference>
<dbReference type="AlphaFoldDB" id="A0A3S2TQM8"/>
<protein>
    <submittedName>
        <fullName evidence="8">DMT family transporter</fullName>
    </submittedName>
</protein>
<keyword evidence="5 6" id="KW-0472">Membrane</keyword>
<proteinExistence type="predicted"/>
<feature type="domain" description="EamA" evidence="7">
    <location>
        <begin position="6"/>
        <end position="132"/>
    </location>
</feature>
<dbReference type="InterPro" id="IPR050638">
    <property type="entry name" value="AA-Vitamin_Transporters"/>
</dbReference>
<evidence type="ECO:0000256" key="3">
    <source>
        <dbReference type="ARBA" id="ARBA00022692"/>
    </source>
</evidence>
<evidence type="ECO:0000256" key="5">
    <source>
        <dbReference type="ARBA" id="ARBA00023136"/>
    </source>
</evidence>
<dbReference type="Pfam" id="PF00892">
    <property type="entry name" value="EamA"/>
    <property type="match status" value="2"/>
</dbReference>
<comment type="subcellular location">
    <subcellularLocation>
        <location evidence="1">Cell membrane</location>
        <topology evidence="1">Multi-pass membrane protein</topology>
    </subcellularLocation>
</comment>
<evidence type="ECO:0000313" key="9">
    <source>
        <dbReference type="Proteomes" id="UP000288178"/>
    </source>
</evidence>
<dbReference type="PANTHER" id="PTHR32322">
    <property type="entry name" value="INNER MEMBRANE TRANSPORTER"/>
    <property type="match status" value="1"/>
</dbReference>
<dbReference type="InterPro" id="IPR000620">
    <property type="entry name" value="EamA_dom"/>
</dbReference>
<dbReference type="Proteomes" id="UP000288178">
    <property type="component" value="Unassembled WGS sequence"/>
</dbReference>
<feature type="transmembrane region" description="Helical" evidence="6">
    <location>
        <begin position="61"/>
        <end position="84"/>
    </location>
</feature>
<dbReference type="SUPFAM" id="SSF103481">
    <property type="entry name" value="Multidrug resistance efflux transporter EmrE"/>
    <property type="match status" value="2"/>
</dbReference>
<name>A0A3S2TQM8_9BURK</name>
<dbReference type="GO" id="GO:0005886">
    <property type="term" value="C:plasma membrane"/>
    <property type="evidence" value="ECO:0007669"/>
    <property type="project" value="UniProtKB-SubCell"/>
</dbReference>
<feature type="transmembrane region" description="Helical" evidence="6">
    <location>
        <begin position="143"/>
        <end position="164"/>
    </location>
</feature>
<dbReference type="PANTHER" id="PTHR32322:SF18">
    <property type="entry name" value="S-ADENOSYLMETHIONINE_S-ADENOSYLHOMOCYSTEINE TRANSPORTER"/>
    <property type="match status" value="1"/>
</dbReference>
<accession>A0A3S2TQM8</accession>
<gene>
    <name evidence="8" type="ORF">ENE75_05145</name>
</gene>
<evidence type="ECO:0000256" key="2">
    <source>
        <dbReference type="ARBA" id="ARBA00022475"/>
    </source>
</evidence>
<feature type="transmembrane region" description="Helical" evidence="6">
    <location>
        <begin position="90"/>
        <end position="110"/>
    </location>
</feature>
<feature type="domain" description="EamA" evidence="7">
    <location>
        <begin position="148"/>
        <end position="282"/>
    </location>
</feature>
<feature type="transmembrane region" description="Helical" evidence="6">
    <location>
        <begin position="204"/>
        <end position="227"/>
    </location>
</feature>
<keyword evidence="4 6" id="KW-1133">Transmembrane helix</keyword>
<reference evidence="8 9" key="1">
    <citation type="submission" date="2019-01" db="EMBL/GenBank/DDBJ databases">
        <authorList>
            <person name="Chen W.-M."/>
        </authorList>
    </citation>
    <scope>NUCLEOTIDE SEQUENCE [LARGE SCALE GENOMIC DNA]</scope>
    <source>
        <strain evidence="8 9">ICH-3</strain>
    </source>
</reference>
<dbReference type="InterPro" id="IPR037185">
    <property type="entry name" value="EmrE-like"/>
</dbReference>